<evidence type="ECO:0000256" key="2">
    <source>
        <dbReference type="ARBA" id="ARBA00022553"/>
    </source>
</evidence>
<proteinExistence type="predicted"/>
<keyword evidence="8" id="KW-1185">Reference proteome</keyword>
<dbReference type="SUPFAM" id="SSF55874">
    <property type="entry name" value="ATPase domain of HSP90 chaperone/DNA topoisomerase II/histidine kinase"/>
    <property type="match status" value="1"/>
</dbReference>
<dbReference type="InterPro" id="IPR003594">
    <property type="entry name" value="HATPase_dom"/>
</dbReference>
<feature type="transmembrane region" description="Helical" evidence="5">
    <location>
        <begin position="275"/>
        <end position="300"/>
    </location>
</feature>
<keyword evidence="5" id="KW-0472">Membrane</keyword>
<evidence type="ECO:0000256" key="4">
    <source>
        <dbReference type="ARBA" id="ARBA00022777"/>
    </source>
</evidence>
<dbReference type="SUPFAM" id="SSF158472">
    <property type="entry name" value="HAMP domain-like"/>
    <property type="match status" value="1"/>
</dbReference>
<keyword evidence="5" id="KW-0812">Transmembrane</keyword>
<name>A0A316ADQ3_9FIRM</name>
<dbReference type="SMART" id="SM00304">
    <property type="entry name" value="HAMP"/>
    <property type="match status" value="1"/>
</dbReference>
<dbReference type="Pfam" id="PF00672">
    <property type="entry name" value="HAMP"/>
    <property type="match status" value="1"/>
</dbReference>
<feature type="domain" description="HAMP" evidence="6">
    <location>
        <begin position="297"/>
        <end position="349"/>
    </location>
</feature>
<dbReference type="GO" id="GO:0000155">
    <property type="term" value="F:phosphorelay sensor kinase activity"/>
    <property type="evidence" value="ECO:0007669"/>
    <property type="project" value="InterPro"/>
</dbReference>
<dbReference type="PANTHER" id="PTHR34220">
    <property type="entry name" value="SENSOR HISTIDINE KINASE YPDA"/>
    <property type="match status" value="1"/>
</dbReference>
<keyword evidence="2" id="KW-0597">Phosphoprotein</keyword>
<dbReference type="Gene3D" id="6.10.340.10">
    <property type="match status" value="1"/>
</dbReference>
<evidence type="ECO:0000256" key="3">
    <source>
        <dbReference type="ARBA" id="ARBA00022679"/>
    </source>
</evidence>
<dbReference type="InterPro" id="IPR003660">
    <property type="entry name" value="HAMP_dom"/>
</dbReference>
<protein>
    <submittedName>
        <fullName evidence="7">Two-component system, sensor histidine kinase YesM</fullName>
    </submittedName>
</protein>
<accession>A0A316ADQ3</accession>
<dbReference type="Gene3D" id="3.30.565.10">
    <property type="entry name" value="Histidine kinase-like ATPase, C-terminal domain"/>
    <property type="match status" value="1"/>
</dbReference>
<dbReference type="GO" id="GO:0016020">
    <property type="term" value="C:membrane"/>
    <property type="evidence" value="ECO:0007669"/>
    <property type="project" value="UniProtKB-SubCell"/>
</dbReference>
<dbReference type="Proteomes" id="UP000254051">
    <property type="component" value="Unassembled WGS sequence"/>
</dbReference>
<dbReference type="InterPro" id="IPR036890">
    <property type="entry name" value="HATPase_C_sf"/>
</dbReference>
<keyword evidence="5" id="KW-1133">Transmembrane helix</keyword>
<evidence type="ECO:0000256" key="5">
    <source>
        <dbReference type="SAM" id="Phobius"/>
    </source>
</evidence>
<keyword evidence="3" id="KW-0808">Transferase</keyword>
<dbReference type="InterPro" id="IPR010559">
    <property type="entry name" value="Sig_transdc_His_kin_internal"/>
</dbReference>
<feature type="transmembrane region" description="Helical" evidence="5">
    <location>
        <begin position="6"/>
        <end position="28"/>
    </location>
</feature>
<evidence type="ECO:0000313" key="7">
    <source>
        <dbReference type="EMBL" id="SUQ15670.1"/>
    </source>
</evidence>
<organism evidence="7 8">
    <name type="scientific">Faecalicatena contorta</name>
    <dbReference type="NCBI Taxonomy" id="39482"/>
    <lineage>
        <taxon>Bacteria</taxon>
        <taxon>Bacillati</taxon>
        <taxon>Bacillota</taxon>
        <taxon>Clostridia</taxon>
        <taxon>Lachnospirales</taxon>
        <taxon>Lachnospiraceae</taxon>
        <taxon>Faecalicatena</taxon>
    </lineage>
</organism>
<dbReference type="PROSITE" id="PS50885">
    <property type="entry name" value="HAMP"/>
    <property type="match status" value="1"/>
</dbReference>
<comment type="subcellular location">
    <subcellularLocation>
        <location evidence="1">Membrane</location>
    </subcellularLocation>
</comment>
<dbReference type="CDD" id="cd06225">
    <property type="entry name" value="HAMP"/>
    <property type="match status" value="1"/>
</dbReference>
<dbReference type="InterPro" id="IPR050640">
    <property type="entry name" value="Bact_2-comp_sensor_kinase"/>
</dbReference>
<reference evidence="8" key="1">
    <citation type="submission" date="2017-07" db="EMBL/GenBank/DDBJ databases">
        <authorList>
            <person name="Varghese N."/>
            <person name="Submissions S."/>
        </authorList>
    </citation>
    <scope>NUCLEOTIDE SEQUENCE [LARGE SCALE GENOMIC DNA]</scope>
    <source>
        <strain evidence="8">NLAE-zl-C134</strain>
    </source>
</reference>
<gene>
    <name evidence="7" type="ORF">SAMN05216529_11526</name>
</gene>
<dbReference type="AlphaFoldDB" id="A0A316ADQ3"/>
<dbReference type="Pfam" id="PF06580">
    <property type="entry name" value="His_kinase"/>
    <property type="match status" value="1"/>
</dbReference>
<sequence>MWSLRNKVLLGVLLVITLIVICGVAVIYKKDAEMIQDDYCHNLYYRVEQAGKYFDDTMSNIYEISVELTYENDLIHLIKQYKQQQTEESAADLAQVLMEYKNKNMQISSICVYIEDLPVIITSEEYPMRLENTKIDLDQSCAVGPVLIKEPYKKEGNVLSFVNSLESPGLEDVTVMVNIQERSIYYNYLDYLDGEKVKAMALVDTIGKVVSAKERNQIGSQFSEELFSDIESQAIIRDKDRDEIGISYRTPFSQYTIQVVVSTDEILVQLRSLRFFVLTLSIVFILVAFFISYLSTMLIYKPLSQLTETVKEVGNGNLNKRYVVTTRDEVGTLGTNFNNMLDQINELFRQLIKEERLKKDAELDALQYQITPHFMYNTLNTIKCYALTRGEREIADLIACFADLLQTAISKKGSFITLAHEVSIVNKYVILQQFRHGDAFQVDYQIGAASDCYIPRLILQPFVENSIEHGFDMRKGDNKILLKAVIAGNKLVIRVKDNGIGMTQESIEELLSSPAKKFTGMSNIGVSNVKERLSLYFGAEGSVTMEEQAEGIEVIISMPAIFDSQQLYKFSDTEEDNEV</sequence>
<dbReference type="PANTHER" id="PTHR34220:SF7">
    <property type="entry name" value="SENSOR HISTIDINE KINASE YPDA"/>
    <property type="match status" value="1"/>
</dbReference>
<evidence type="ECO:0000313" key="8">
    <source>
        <dbReference type="Proteomes" id="UP000254051"/>
    </source>
</evidence>
<dbReference type="Pfam" id="PF02518">
    <property type="entry name" value="HATPase_c"/>
    <property type="match status" value="1"/>
</dbReference>
<keyword evidence="4 7" id="KW-0418">Kinase</keyword>
<evidence type="ECO:0000259" key="6">
    <source>
        <dbReference type="PROSITE" id="PS50885"/>
    </source>
</evidence>
<evidence type="ECO:0000256" key="1">
    <source>
        <dbReference type="ARBA" id="ARBA00004370"/>
    </source>
</evidence>
<dbReference type="EMBL" id="UHJJ01000015">
    <property type="protein sequence ID" value="SUQ15670.1"/>
    <property type="molecule type" value="Genomic_DNA"/>
</dbReference>